<proteinExistence type="predicted"/>
<accession>A0A2H0R517</accession>
<keyword evidence="1" id="KW-0812">Transmembrane</keyword>
<evidence type="ECO:0000256" key="1">
    <source>
        <dbReference type="SAM" id="Phobius"/>
    </source>
</evidence>
<evidence type="ECO:0000313" key="3">
    <source>
        <dbReference type="Proteomes" id="UP000230232"/>
    </source>
</evidence>
<organism evidence="2 3">
    <name type="scientific">Candidatus Yanofskybacteria bacterium CG10_big_fil_rev_8_21_14_0_10_46_23</name>
    <dbReference type="NCBI Taxonomy" id="1975098"/>
    <lineage>
        <taxon>Bacteria</taxon>
        <taxon>Candidatus Yanofskyibacteriota</taxon>
    </lineage>
</organism>
<sequence>MGAVTRLLKQLIFLIIFGLFIGLVFWGLSRLGDSGPIVLNTPPPILPLETQDSQIISVGADNDYDLLFRIRNPNVRLGASRVAYEVDLLDDRGNLVDKLTGQTYILPGQFRFLLISPVRTEVAISQARINFQVNRWQGFSELIAPEDIALVPTQGNFRRDHPSLFARYEGILRNNSDFDLATVDLIVLVRDSQNKIIATNRTNLQTVQARSNRDFTFDWAEPFSGSIERIEIEAYTNLLENDNFLKRYGSFENFQAF</sequence>
<dbReference type="NCBIfam" id="NF038353">
    <property type="entry name" value="FxLYD_dom"/>
    <property type="match status" value="1"/>
</dbReference>
<evidence type="ECO:0000313" key="2">
    <source>
        <dbReference type="EMBL" id="PIR41619.1"/>
    </source>
</evidence>
<reference evidence="2 3" key="1">
    <citation type="submission" date="2017-09" db="EMBL/GenBank/DDBJ databases">
        <title>Depth-based differentiation of microbial function through sediment-hosted aquifers and enrichment of novel symbionts in the deep terrestrial subsurface.</title>
        <authorList>
            <person name="Probst A.J."/>
            <person name="Ladd B."/>
            <person name="Jarett J.K."/>
            <person name="Geller-Mcgrath D.E."/>
            <person name="Sieber C.M."/>
            <person name="Emerson J.B."/>
            <person name="Anantharaman K."/>
            <person name="Thomas B.C."/>
            <person name="Malmstrom R."/>
            <person name="Stieglmeier M."/>
            <person name="Klingl A."/>
            <person name="Woyke T."/>
            <person name="Ryan C.M."/>
            <person name="Banfield J.F."/>
        </authorList>
    </citation>
    <scope>NUCLEOTIDE SEQUENCE [LARGE SCALE GENOMIC DNA]</scope>
    <source>
        <strain evidence="2">CG10_big_fil_rev_8_21_14_0_10_46_23</strain>
    </source>
</reference>
<keyword evidence="1" id="KW-1133">Transmembrane helix</keyword>
<comment type="caution">
    <text evidence="2">The sequence shown here is derived from an EMBL/GenBank/DDBJ whole genome shotgun (WGS) entry which is preliminary data.</text>
</comment>
<protein>
    <submittedName>
        <fullName evidence="2">Uncharacterized protein</fullName>
    </submittedName>
</protein>
<dbReference type="Proteomes" id="UP000230232">
    <property type="component" value="Unassembled WGS sequence"/>
</dbReference>
<dbReference type="AlphaFoldDB" id="A0A2H0R517"/>
<dbReference type="InterPro" id="IPR047676">
    <property type="entry name" value="FxLYD_dom"/>
</dbReference>
<feature type="transmembrane region" description="Helical" evidence="1">
    <location>
        <begin position="7"/>
        <end position="28"/>
    </location>
</feature>
<gene>
    <name evidence="2" type="ORF">COV31_00740</name>
</gene>
<dbReference type="EMBL" id="PCXO01000004">
    <property type="protein sequence ID" value="PIR41619.1"/>
    <property type="molecule type" value="Genomic_DNA"/>
</dbReference>
<name>A0A2H0R517_9BACT</name>
<keyword evidence="1" id="KW-0472">Membrane</keyword>